<dbReference type="RefSeq" id="WP_182661242.1">
    <property type="nucleotide sequence ID" value="NZ_JACIVI010000001.1"/>
</dbReference>
<comment type="caution">
    <text evidence="1">The sequence shown here is derived from an EMBL/GenBank/DDBJ whole genome shotgun (WGS) entry which is preliminary data.</text>
</comment>
<keyword evidence="2" id="KW-1185">Reference proteome</keyword>
<dbReference type="EMBL" id="JACIVI010000001">
    <property type="protein sequence ID" value="MBB1160892.1"/>
    <property type="molecule type" value="Genomic_DNA"/>
</dbReference>
<organism evidence="1 2">
    <name type="scientific">Aquariibacter albus</name>
    <dbReference type="NCBI Taxonomy" id="2759899"/>
    <lineage>
        <taxon>Bacteria</taxon>
        <taxon>Pseudomonadati</taxon>
        <taxon>Pseudomonadota</taxon>
        <taxon>Betaproteobacteria</taxon>
        <taxon>Burkholderiales</taxon>
        <taxon>Sphaerotilaceae</taxon>
        <taxon>Aquariibacter</taxon>
    </lineage>
</organism>
<evidence type="ECO:0000313" key="1">
    <source>
        <dbReference type="EMBL" id="MBB1160892.1"/>
    </source>
</evidence>
<sequence>MTEPVVLLISRREVDAGDLASVLSRLKVFLATREDAWRYRGQMTLVVDGYNHDPRELVDIAEVRSLLRRLEAEWPYWAFFFNQVDDSIKLLLSCVAGSRYLGNGAVEIDANLVAAAMARAFGGMNAVFERFNFPEDELELMSRGFVEVLQQAGMG</sequence>
<proteinExistence type="predicted"/>
<name>A0A839HJ27_9BURK</name>
<dbReference type="AlphaFoldDB" id="A0A839HJ27"/>
<dbReference type="Proteomes" id="UP000586093">
    <property type="component" value="Unassembled WGS sequence"/>
</dbReference>
<gene>
    <name evidence="1" type="ORF">H4F90_02720</name>
</gene>
<accession>A0A839HJ27</accession>
<protein>
    <submittedName>
        <fullName evidence="1">Uncharacterized protein</fullName>
    </submittedName>
</protein>
<reference evidence="1 2" key="1">
    <citation type="submission" date="2020-08" db="EMBL/GenBank/DDBJ databases">
        <title>Aquariorum lacteus gen. nov., sp. nov., a new member of the family Comamonadaceae, isolated from freshwater aquarium.</title>
        <authorList>
            <person name="Chun S.-J."/>
        </authorList>
    </citation>
    <scope>NUCLEOTIDE SEQUENCE [LARGE SCALE GENOMIC DNA]</scope>
    <source>
        <strain evidence="1 2">SJAQ100</strain>
    </source>
</reference>
<evidence type="ECO:0000313" key="2">
    <source>
        <dbReference type="Proteomes" id="UP000586093"/>
    </source>
</evidence>